<evidence type="ECO:0000313" key="2">
    <source>
        <dbReference type="Proteomes" id="UP000002256"/>
    </source>
</evidence>
<protein>
    <recommendedName>
        <fullName evidence="3">SIR2-like domain-containing protein</fullName>
    </recommendedName>
</protein>
<organism evidence="1 2">
    <name type="scientific">Rhizobium leguminosarum bv. trifolii (strain WSM1325)</name>
    <dbReference type="NCBI Taxonomy" id="395491"/>
    <lineage>
        <taxon>Bacteria</taxon>
        <taxon>Pseudomonadati</taxon>
        <taxon>Pseudomonadota</taxon>
        <taxon>Alphaproteobacteria</taxon>
        <taxon>Hyphomicrobiales</taxon>
        <taxon>Rhizobiaceae</taxon>
        <taxon>Rhizobium/Agrobacterium group</taxon>
        <taxon>Rhizobium</taxon>
    </lineage>
</organism>
<evidence type="ECO:0008006" key="3">
    <source>
        <dbReference type="Google" id="ProtNLM"/>
    </source>
</evidence>
<dbReference type="Proteomes" id="UP000002256">
    <property type="component" value="Chromosome"/>
</dbReference>
<name>C6AR83_RHILS</name>
<proteinExistence type="predicted"/>
<dbReference type="EMBL" id="CP001622">
    <property type="protein sequence ID" value="ACS55033.1"/>
    <property type="molecule type" value="Genomic_DNA"/>
</dbReference>
<sequence precursor="true">MEAVQKLTTLMRSYRNRQCVLFAGAGFSLTAKSVDLEGNEIDVPSGRKLTEYFKSDLGEDSDDLSSLADLYEDEHGEHGLYKLLKAFYVVNTVSPSQESVCQFKWKEIYTTNYDNVIETCLGKSGQPHAVYTP</sequence>
<accession>C6AR83</accession>
<dbReference type="AlphaFoldDB" id="C6AR83"/>
<dbReference type="KEGG" id="rlg:Rleg_0731"/>
<gene>
    <name evidence="1" type="ordered locus">Rleg_0731</name>
</gene>
<dbReference type="HOGENOM" id="CLU_1905048_0_0_5"/>
<evidence type="ECO:0000313" key="1">
    <source>
        <dbReference type="EMBL" id="ACS55033.1"/>
    </source>
</evidence>
<reference evidence="1 2" key="1">
    <citation type="journal article" date="2010" name="Stand. Genomic Sci.">
        <title>Complete genome sequence of Rhizobium leguminosarum bv. trifolii strain WSM1325, an effective microsymbiont of annual Mediterranean clovers.</title>
        <authorList>
            <person name="Reeve W."/>
            <person name="O'Hara G."/>
            <person name="Chain P."/>
            <person name="Ardley J."/>
            <person name="Brau L."/>
            <person name="Nandesena K."/>
            <person name="Tiwari R."/>
            <person name="Copeland A."/>
            <person name="Nolan M."/>
            <person name="Han C."/>
            <person name="Brettin T."/>
            <person name="Land M."/>
            <person name="Ovchinikova G."/>
            <person name="Ivanova N."/>
            <person name="Mavromatis K."/>
            <person name="Markowitz V."/>
            <person name="Kyrpides N."/>
            <person name="Melino V."/>
            <person name="Denton M."/>
            <person name="Yates R."/>
            <person name="Howieson J."/>
        </authorList>
    </citation>
    <scope>NUCLEOTIDE SEQUENCE [LARGE SCALE GENOMIC DNA]</scope>
    <source>
        <strain evidence="1 2">WSM1325</strain>
    </source>
</reference>